<dbReference type="Proteomes" id="UP000315017">
    <property type="component" value="Chromosome"/>
</dbReference>
<sequence length="91" mass="10358">MEQNPYESPQPSSDPPLEATPSLFRDTLNLLFCGAVLYVPIALAVIMAASAFDALSYRGIRRLELLLAILCCFLLARIYWRFRNHLSKRMP</sequence>
<name>A0A517YE77_9BACT</name>
<dbReference type="KEGG" id="aagg:ETAA8_36230"/>
<keyword evidence="2" id="KW-0472">Membrane</keyword>
<dbReference type="AlphaFoldDB" id="A0A517YE77"/>
<keyword evidence="2" id="KW-0812">Transmembrane</keyword>
<feature type="transmembrane region" description="Helical" evidence="2">
    <location>
        <begin position="28"/>
        <end position="51"/>
    </location>
</feature>
<evidence type="ECO:0000256" key="1">
    <source>
        <dbReference type="SAM" id="MobiDB-lite"/>
    </source>
</evidence>
<organism evidence="3 4">
    <name type="scientific">Anatilimnocola aggregata</name>
    <dbReference type="NCBI Taxonomy" id="2528021"/>
    <lineage>
        <taxon>Bacteria</taxon>
        <taxon>Pseudomonadati</taxon>
        <taxon>Planctomycetota</taxon>
        <taxon>Planctomycetia</taxon>
        <taxon>Pirellulales</taxon>
        <taxon>Pirellulaceae</taxon>
        <taxon>Anatilimnocola</taxon>
    </lineage>
</organism>
<keyword evidence="4" id="KW-1185">Reference proteome</keyword>
<protein>
    <submittedName>
        <fullName evidence="3">Uncharacterized protein</fullName>
    </submittedName>
</protein>
<feature type="transmembrane region" description="Helical" evidence="2">
    <location>
        <begin position="63"/>
        <end position="82"/>
    </location>
</feature>
<feature type="compositionally biased region" description="Polar residues" evidence="1">
    <location>
        <begin position="1"/>
        <end position="11"/>
    </location>
</feature>
<proteinExistence type="predicted"/>
<evidence type="ECO:0000313" key="3">
    <source>
        <dbReference type="EMBL" id="QDU28521.1"/>
    </source>
</evidence>
<feature type="region of interest" description="Disordered" evidence="1">
    <location>
        <begin position="1"/>
        <end position="20"/>
    </location>
</feature>
<reference evidence="3 4" key="1">
    <citation type="submission" date="2019-02" db="EMBL/GenBank/DDBJ databases">
        <title>Deep-cultivation of Planctomycetes and their phenomic and genomic characterization uncovers novel biology.</title>
        <authorList>
            <person name="Wiegand S."/>
            <person name="Jogler M."/>
            <person name="Boedeker C."/>
            <person name="Pinto D."/>
            <person name="Vollmers J."/>
            <person name="Rivas-Marin E."/>
            <person name="Kohn T."/>
            <person name="Peeters S.H."/>
            <person name="Heuer A."/>
            <person name="Rast P."/>
            <person name="Oberbeckmann S."/>
            <person name="Bunk B."/>
            <person name="Jeske O."/>
            <person name="Meyerdierks A."/>
            <person name="Storesund J.E."/>
            <person name="Kallscheuer N."/>
            <person name="Luecker S."/>
            <person name="Lage O.M."/>
            <person name="Pohl T."/>
            <person name="Merkel B.J."/>
            <person name="Hornburger P."/>
            <person name="Mueller R.-W."/>
            <person name="Bruemmer F."/>
            <person name="Labrenz M."/>
            <person name="Spormann A.M."/>
            <person name="Op den Camp H."/>
            <person name="Overmann J."/>
            <person name="Amann R."/>
            <person name="Jetten M.S.M."/>
            <person name="Mascher T."/>
            <person name="Medema M.H."/>
            <person name="Devos D.P."/>
            <person name="Kaster A.-K."/>
            <person name="Ovreas L."/>
            <person name="Rohde M."/>
            <person name="Galperin M.Y."/>
            <person name="Jogler C."/>
        </authorList>
    </citation>
    <scope>NUCLEOTIDE SEQUENCE [LARGE SCALE GENOMIC DNA]</scope>
    <source>
        <strain evidence="3 4">ETA_A8</strain>
    </source>
</reference>
<evidence type="ECO:0000256" key="2">
    <source>
        <dbReference type="SAM" id="Phobius"/>
    </source>
</evidence>
<dbReference type="EMBL" id="CP036274">
    <property type="protein sequence ID" value="QDU28521.1"/>
    <property type="molecule type" value="Genomic_DNA"/>
</dbReference>
<keyword evidence="2" id="KW-1133">Transmembrane helix</keyword>
<gene>
    <name evidence="3" type="ORF">ETAA8_36230</name>
</gene>
<evidence type="ECO:0000313" key="4">
    <source>
        <dbReference type="Proteomes" id="UP000315017"/>
    </source>
</evidence>
<accession>A0A517YE77</accession>